<evidence type="ECO:0000313" key="2">
    <source>
        <dbReference type="Proteomes" id="UP000502502"/>
    </source>
</evidence>
<dbReference type="Proteomes" id="UP000502502">
    <property type="component" value="Chromosome"/>
</dbReference>
<gene>
    <name evidence="1" type="ORF">G7078_01145</name>
</gene>
<reference evidence="1 2" key="1">
    <citation type="submission" date="2020-03" db="EMBL/GenBank/DDBJ databases">
        <title>Sphingomonas sp. nov., isolated from fish.</title>
        <authorList>
            <person name="Hyun D.-W."/>
            <person name="Bae J.-W."/>
        </authorList>
    </citation>
    <scope>NUCLEOTIDE SEQUENCE [LARGE SCALE GENOMIC DNA]</scope>
    <source>
        <strain evidence="1 2">HDW15C</strain>
    </source>
</reference>
<evidence type="ECO:0008006" key="3">
    <source>
        <dbReference type="Google" id="ProtNLM"/>
    </source>
</evidence>
<dbReference type="AlphaFoldDB" id="A0A6G7ZKS5"/>
<dbReference type="EMBL" id="CP049871">
    <property type="protein sequence ID" value="QIL01532.1"/>
    <property type="molecule type" value="Genomic_DNA"/>
</dbReference>
<dbReference type="KEGG" id="ssin:G7078_01145"/>
<dbReference type="Pfam" id="PF19459">
    <property type="entry name" value="DUF5996"/>
    <property type="match status" value="1"/>
</dbReference>
<protein>
    <recommendedName>
        <fullName evidence="3">Ava_C0101 and related proteins</fullName>
    </recommendedName>
</protein>
<accession>A0A6G7ZKS5</accession>
<evidence type="ECO:0000313" key="1">
    <source>
        <dbReference type="EMBL" id="QIL01532.1"/>
    </source>
</evidence>
<dbReference type="RefSeq" id="WP_166092151.1">
    <property type="nucleotide sequence ID" value="NZ_CP049871.1"/>
</dbReference>
<sequence length="303" mass="33124">MSDWPKLDPARDHDTFALLHLVSQMLGKIRVAHAPWVNHGWHATLRPTASGLAILPTAAGDGRTFTLAIDLCRHRLALAVSDGSRAAIGFDGKSIAELHDELRALLDRHGLPSTFHGRPNEIADATPFAQDRRPSRYDPKAALALHRALQAMVPVFDRFRAGFIGKTSPLHFFWGSFDLAVTRFSGRSAPAHPGGVPGLPDRITREAYSHEVSSAGFWAAGAVEAEPFFYSYAYPEPAGFRDRPLDAGGWNADFQEFTLSYDAVRAAADPEALLTSFLQGSYEAAAELAQWDRTALEREPVAP</sequence>
<organism evidence="1 2">
    <name type="scientific">Sphingomonas sinipercae</name>
    <dbReference type="NCBI Taxonomy" id="2714944"/>
    <lineage>
        <taxon>Bacteria</taxon>
        <taxon>Pseudomonadati</taxon>
        <taxon>Pseudomonadota</taxon>
        <taxon>Alphaproteobacteria</taxon>
        <taxon>Sphingomonadales</taxon>
        <taxon>Sphingomonadaceae</taxon>
        <taxon>Sphingomonas</taxon>
    </lineage>
</organism>
<proteinExistence type="predicted"/>
<dbReference type="InterPro" id="IPR046038">
    <property type="entry name" value="DUF5996"/>
</dbReference>
<keyword evidence="2" id="KW-1185">Reference proteome</keyword>
<name>A0A6G7ZKS5_9SPHN</name>